<dbReference type="GO" id="GO:0005634">
    <property type="term" value="C:nucleus"/>
    <property type="evidence" value="ECO:0007669"/>
    <property type="project" value="TreeGrafter"/>
</dbReference>
<feature type="region of interest" description="Disordered" evidence="6">
    <location>
        <begin position="1"/>
        <end position="94"/>
    </location>
</feature>
<feature type="domain" description="Ubiquitin-like protease family profile" evidence="7">
    <location>
        <begin position="275"/>
        <end position="447"/>
    </location>
</feature>
<dbReference type="Proteomes" id="UP000636800">
    <property type="component" value="Chromosome 6"/>
</dbReference>
<evidence type="ECO:0000256" key="5">
    <source>
        <dbReference type="ARBA" id="ARBA00022807"/>
    </source>
</evidence>
<organism evidence="8 9">
    <name type="scientific">Vanilla planifolia</name>
    <name type="common">Vanilla</name>
    <dbReference type="NCBI Taxonomy" id="51239"/>
    <lineage>
        <taxon>Eukaryota</taxon>
        <taxon>Viridiplantae</taxon>
        <taxon>Streptophyta</taxon>
        <taxon>Embryophyta</taxon>
        <taxon>Tracheophyta</taxon>
        <taxon>Spermatophyta</taxon>
        <taxon>Magnoliopsida</taxon>
        <taxon>Liliopsida</taxon>
        <taxon>Asparagales</taxon>
        <taxon>Orchidaceae</taxon>
        <taxon>Vanilloideae</taxon>
        <taxon>Vanilleae</taxon>
        <taxon>Vanilla</taxon>
    </lineage>
</organism>
<accession>A0A835QS82</accession>
<dbReference type="GO" id="GO:0016929">
    <property type="term" value="F:deSUMOylase activity"/>
    <property type="evidence" value="ECO:0007669"/>
    <property type="project" value="TreeGrafter"/>
</dbReference>
<feature type="compositionally biased region" description="Polar residues" evidence="6">
    <location>
        <begin position="81"/>
        <end position="90"/>
    </location>
</feature>
<evidence type="ECO:0000313" key="9">
    <source>
        <dbReference type="Proteomes" id="UP000636800"/>
    </source>
</evidence>
<comment type="caution">
    <text evidence="8">The sequence shown here is derived from an EMBL/GenBank/DDBJ whole genome shotgun (WGS) entry which is preliminary data.</text>
</comment>
<dbReference type="SUPFAM" id="SSF54001">
    <property type="entry name" value="Cysteine proteinases"/>
    <property type="match status" value="1"/>
</dbReference>
<keyword evidence="5" id="KW-0788">Thiol protease</keyword>
<gene>
    <name evidence="8" type="ORF">HPP92_013719</name>
</gene>
<keyword evidence="3" id="KW-0833">Ubl conjugation pathway</keyword>
<sequence length="477" mass="54454">MGALTDQRKRCFADSSLYHSSTGAKKPRLPTPPLSSSPATRDASPAKPAFSISSSSLPLPNPLRRTVHAPQRANLPFRLGSSPTPRQRPSSAPKMGNFLSQFCCRKPSESHSLEEYRKLVESHCSSPGDEGNKVSPGVLELTMVAGSDIENLDSLFVGDGKVDDSRKMVSLSTLVREFREDRVLVRDPIYKDLYEKSKLHDANIKNLNFLVKVEEQKSIGHRMKALLLRRKTEQSLKEDYEVFRTLTPDEEKVVFDALNGGNSNEVLVTHKPSNIEITGEILQCLSPGAWLNDEVINLYLELLKEREKREPKKFLKCHFFNTFFYKKLISERHGYDFKAVKRWTTQRKLGYALVECDKIFVPIHKEIHWCLAVINVKNESLQYLDSLGHSDSYVLQVLAQYLKDEAGDKSAKEIDTMSWKKESVDGLPLQKNGWDCGMFMLKYTDFCSRGLKLSFTQEHMPYFRKRTAKEILRLRAE</sequence>
<evidence type="ECO:0000256" key="1">
    <source>
        <dbReference type="ARBA" id="ARBA00005234"/>
    </source>
</evidence>
<comment type="similarity">
    <text evidence="1">Belongs to the peptidase C48 family.</text>
</comment>
<dbReference type="AlphaFoldDB" id="A0A835QS82"/>
<dbReference type="Gene3D" id="3.40.395.10">
    <property type="entry name" value="Adenoviral Proteinase, Chain A"/>
    <property type="match status" value="1"/>
</dbReference>
<feature type="compositionally biased region" description="Basic and acidic residues" evidence="6">
    <location>
        <begin position="1"/>
        <end position="12"/>
    </location>
</feature>
<evidence type="ECO:0000256" key="2">
    <source>
        <dbReference type="ARBA" id="ARBA00022670"/>
    </source>
</evidence>
<dbReference type="PANTHER" id="PTHR12606">
    <property type="entry name" value="SENTRIN/SUMO-SPECIFIC PROTEASE"/>
    <property type="match status" value="1"/>
</dbReference>
<dbReference type="EMBL" id="JADCNL010000006">
    <property type="protein sequence ID" value="KAG0476878.1"/>
    <property type="molecule type" value="Genomic_DNA"/>
</dbReference>
<keyword evidence="9" id="KW-1185">Reference proteome</keyword>
<dbReference type="PROSITE" id="PS50600">
    <property type="entry name" value="ULP_PROTEASE"/>
    <property type="match status" value="1"/>
</dbReference>
<protein>
    <recommendedName>
        <fullName evidence="7">Ubiquitin-like protease family profile domain-containing protein</fullName>
    </recommendedName>
</protein>
<keyword evidence="4" id="KW-0378">Hydrolase</keyword>
<keyword evidence="2" id="KW-0645">Protease</keyword>
<dbReference type="InterPro" id="IPR038765">
    <property type="entry name" value="Papain-like_cys_pep_sf"/>
</dbReference>
<reference evidence="8 9" key="1">
    <citation type="journal article" date="2020" name="Nat. Food">
        <title>A phased Vanilla planifolia genome enables genetic improvement of flavour and production.</title>
        <authorList>
            <person name="Hasing T."/>
            <person name="Tang H."/>
            <person name="Brym M."/>
            <person name="Khazi F."/>
            <person name="Huang T."/>
            <person name="Chambers A.H."/>
        </authorList>
    </citation>
    <scope>NUCLEOTIDE SEQUENCE [LARGE SCALE GENOMIC DNA]</scope>
    <source>
        <tissue evidence="8">Leaf</tissue>
    </source>
</reference>
<evidence type="ECO:0000256" key="3">
    <source>
        <dbReference type="ARBA" id="ARBA00022786"/>
    </source>
</evidence>
<dbReference type="InterPro" id="IPR003653">
    <property type="entry name" value="Peptidase_C48_C"/>
</dbReference>
<proteinExistence type="inferred from homology"/>
<dbReference type="GO" id="GO:0016926">
    <property type="term" value="P:protein desumoylation"/>
    <property type="evidence" value="ECO:0007669"/>
    <property type="project" value="UniProtKB-ARBA"/>
</dbReference>
<evidence type="ECO:0000256" key="6">
    <source>
        <dbReference type="SAM" id="MobiDB-lite"/>
    </source>
</evidence>
<evidence type="ECO:0000259" key="7">
    <source>
        <dbReference type="PROSITE" id="PS50600"/>
    </source>
</evidence>
<dbReference type="Pfam" id="PF02902">
    <property type="entry name" value="Peptidase_C48"/>
    <property type="match status" value="1"/>
</dbReference>
<dbReference type="OrthoDB" id="5571054at2759"/>
<dbReference type="PANTHER" id="PTHR12606:SF1">
    <property type="entry name" value="UBIQUITIN-LIKE-SPECIFIC PROTEASE 1A"/>
    <property type="match status" value="1"/>
</dbReference>
<dbReference type="GO" id="GO:0006508">
    <property type="term" value="P:proteolysis"/>
    <property type="evidence" value="ECO:0007669"/>
    <property type="project" value="UniProtKB-KW"/>
</dbReference>
<feature type="compositionally biased region" description="Low complexity" evidence="6">
    <location>
        <begin position="36"/>
        <end position="58"/>
    </location>
</feature>
<dbReference type="FunFam" id="3.40.395.10:FF:000005">
    <property type="entry name" value="Ubiquitin-like-specific protease ESD4"/>
    <property type="match status" value="1"/>
</dbReference>
<name>A0A835QS82_VANPL</name>
<evidence type="ECO:0000313" key="8">
    <source>
        <dbReference type="EMBL" id="KAG0476878.1"/>
    </source>
</evidence>
<evidence type="ECO:0000256" key="4">
    <source>
        <dbReference type="ARBA" id="ARBA00022801"/>
    </source>
</evidence>